<dbReference type="AlphaFoldDB" id="A0A2X0P8I6"/>
<reference evidence="1" key="2">
    <citation type="submission" date="2020-07" db="EMBL/GenBank/DDBJ databases">
        <title>Draft genome sequence of Lactobacillus helveticus strain JCM 1062.</title>
        <authorList>
            <person name="Endo A."/>
            <person name="Maeno S."/>
            <person name="Kido Y."/>
        </authorList>
    </citation>
    <scope>NUCLEOTIDE SEQUENCE</scope>
    <source>
        <strain evidence="1">JCM 1062</strain>
    </source>
</reference>
<protein>
    <submittedName>
        <fullName evidence="2">Uncharacterized protein</fullName>
    </submittedName>
</protein>
<reference evidence="2" key="1">
    <citation type="submission" date="2018-01" db="EMBL/GenBank/DDBJ databases">
        <authorList>
            <person name="Gaut B.S."/>
            <person name="Morton B.R."/>
            <person name="Clegg M.T."/>
            <person name="Duvall M.R."/>
        </authorList>
    </citation>
    <scope>NUCLEOTIDE SEQUENCE</scope>
    <source>
        <strain evidence="2">Lactobacillus helveticus</strain>
    </source>
</reference>
<dbReference type="Proteomes" id="UP000630086">
    <property type="component" value="Unassembled WGS sequence"/>
</dbReference>
<evidence type="ECO:0000313" key="2">
    <source>
        <dbReference type="EMBL" id="SPB22006.1"/>
    </source>
</evidence>
<evidence type="ECO:0000313" key="1">
    <source>
        <dbReference type="EMBL" id="GFP13972.1"/>
    </source>
</evidence>
<sequence>MTALNYNYTTYDDFTALAIKQPELGRRLVKEYGKEGNWMHNPLTVYQTVRDYAIYEVLEDKYALPFHDNEEAVLSLVDVNFNGYHLPSLFAYLDYNSLGYALVTNKYFYDFYDRRTGQVATSDEFEF</sequence>
<gene>
    <name evidence="2" type="ORF">BDKNPLJD_00220</name>
    <name evidence="1" type="ORF">LHEJCM1062_18440</name>
</gene>
<proteinExistence type="predicted"/>
<dbReference type="EMBL" id="OGTV01000007">
    <property type="protein sequence ID" value="SPB22006.1"/>
    <property type="molecule type" value="Genomic_DNA"/>
</dbReference>
<accession>A0A2X0P8I6</accession>
<dbReference type="EMBL" id="BLYV01000411">
    <property type="protein sequence ID" value="GFP13972.1"/>
    <property type="molecule type" value="Genomic_DNA"/>
</dbReference>
<name>A0A2X0P8I6_LACHE</name>
<organism evidence="2">
    <name type="scientific">Lactobacillus helveticus</name>
    <name type="common">Lactobacillus suntoryeus</name>
    <dbReference type="NCBI Taxonomy" id="1587"/>
    <lineage>
        <taxon>Bacteria</taxon>
        <taxon>Bacillati</taxon>
        <taxon>Bacillota</taxon>
        <taxon>Bacilli</taxon>
        <taxon>Lactobacillales</taxon>
        <taxon>Lactobacillaceae</taxon>
        <taxon>Lactobacillus</taxon>
    </lineage>
</organism>
<dbReference type="RefSeq" id="WP_101511712.1">
    <property type="nucleotide sequence ID" value="NZ_BLYU01000072.1"/>
</dbReference>